<reference evidence="2 3" key="1">
    <citation type="journal article" date="2020" name="ISME J.">
        <title>Uncovering the hidden diversity of litter-decomposition mechanisms in mushroom-forming fungi.</title>
        <authorList>
            <person name="Floudas D."/>
            <person name="Bentzer J."/>
            <person name="Ahren D."/>
            <person name="Johansson T."/>
            <person name="Persson P."/>
            <person name="Tunlid A."/>
        </authorList>
    </citation>
    <scope>NUCLEOTIDE SEQUENCE [LARGE SCALE GENOMIC DNA]</scope>
    <source>
        <strain evidence="2 3">CBS 291.85</strain>
    </source>
</reference>
<dbReference type="InterPro" id="IPR011333">
    <property type="entry name" value="SKP1/BTB/POZ_sf"/>
</dbReference>
<dbReference type="EMBL" id="JAACJM010000056">
    <property type="protein sequence ID" value="KAF5355561.1"/>
    <property type="molecule type" value="Genomic_DNA"/>
</dbReference>
<dbReference type="Proteomes" id="UP000559256">
    <property type="component" value="Unassembled WGS sequence"/>
</dbReference>
<evidence type="ECO:0000259" key="1">
    <source>
        <dbReference type="Pfam" id="PF00651"/>
    </source>
</evidence>
<dbReference type="CDD" id="cd18186">
    <property type="entry name" value="BTB_POZ_ZBTB_KLHL-like"/>
    <property type="match status" value="1"/>
</dbReference>
<dbReference type="AlphaFoldDB" id="A0A8H5DAA1"/>
<organism evidence="2 3">
    <name type="scientific">Tetrapyrgos nigripes</name>
    <dbReference type="NCBI Taxonomy" id="182062"/>
    <lineage>
        <taxon>Eukaryota</taxon>
        <taxon>Fungi</taxon>
        <taxon>Dikarya</taxon>
        <taxon>Basidiomycota</taxon>
        <taxon>Agaricomycotina</taxon>
        <taxon>Agaricomycetes</taxon>
        <taxon>Agaricomycetidae</taxon>
        <taxon>Agaricales</taxon>
        <taxon>Marasmiineae</taxon>
        <taxon>Marasmiaceae</taxon>
        <taxon>Tetrapyrgos</taxon>
    </lineage>
</organism>
<dbReference type="Gene3D" id="3.30.710.10">
    <property type="entry name" value="Potassium Channel Kv1.1, Chain A"/>
    <property type="match status" value="1"/>
</dbReference>
<gene>
    <name evidence="2" type="ORF">D9758_006326</name>
</gene>
<sequence length="269" mass="30323">MPSVSKAHIPNLKQTHYWDTVIFLVESTLFKVPKYHFETSSEVFRDMLMVPSGAEGPEGTSDANPIRLDGVKAIDFKRLVEILYPSTTTPWKKENKSKDEWLSILRLSNLWRFSRLRSLAIEELTKQQQMDAVEQILLGKEFAVSQWIRAGYKGVIMRKEPLSMDEVKLLDYEPAIRVFRARESVNQRMQGSNCQGQCSRCLRVQPVAVSISSNYCGGCGVYSSFSLCSGGDESSVQSVVDKEFAIEISQASSDSAAYEENDNRHSQSS</sequence>
<dbReference type="SUPFAM" id="SSF54695">
    <property type="entry name" value="POZ domain"/>
    <property type="match status" value="1"/>
</dbReference>
<name>A0A8H5DAA1_9AGAR</name>
<comment type="caution">
    <text evidence="2">The sequence shown here is derived from an EMBL/GenBank/DDBJ whole genome shotgun (WGS) entry which is preliminary data.</text>
</comment>
<feature type="domain" description="BTB" evidence="1">
    <location>
        <begin position="13"/>
        <end position="127"/>
    </location>
</feature>
<keyword evidence="3" id="KW-1185">Reference proteome</keyword>
<dbReference type="InterPro" id="IPR000210">
    <property type="entry name" value="BTB/POZ_dom"/>
</dbReference>
<accession>A0A8H5DAA1</accession>
<dbReference type="OrthoDB" id="3199068at2759"/>
<evidence type="ECO:0000313" key="3">
    <source>
        <dbReference type="Proteomes" id="UP000559256"/>
    </source>
</evidence>
<proteinExistence type="predicted"/>
<protein>
    <recommendedName>
        <fullName evidence="1">BTB domain-containing protein</fullName>
    </recommendedName>
</protein>
<dbReference type="Pfam" id="PF00651">
    <property type="entry name" value="BTB"/>
    <property type="match status" value="1"/>
</dbReference>
<evidence type="ECO:0000313" key="2">
    <source>
        <dbReference type="EMBL" id="KAF5355561.1"/>
    </source>
</evidence>